<dbReference type="InterPro" id="IPR050829">
    <property type="entry name" value="CorA_MIT"/>
</dbReference>
<sequence>MDSDSDHVGSDQESVDLGPTDEPHSEDDLEDEFDSESLRVLEVVSEGNEDELRLLLDKGVNLRAVDRDGQTALHLAVINHHVSLAELLLKAGSNTEAASHGGSKPLYIAAELGNVAFVNLLLRFSADVESHNDETGYTAFHQALLNGHADVAEALLENEADIDALTPDGHTPLFSAVIHDNLDITEFLLENGANKYLRDDNGKTVDNLATSDLMLELLRSDRVLQGPSVERRKAKPDIHYTVPVLPADETDKLKACQGFEGTIIDFFVEGTEQRIEKTVSVYDILYGKGPAAIMEFAKEKKIDKQPSFRWYHLPANNMEWVETLVSRHFGERDSGAVILNEESKSKLALTNGVGQQFRASASLSSYMRPLCRTINSPDLHLGNDTTDQLMLFIPFLHFETHAAYKQMAAFLKKEKDKKEKTLRSEQRPPSKAPPFRPARKKSQSRVPRPPSVVRTAVSSSNRASTENTGGPSQSLNIFHGARDVMSAIRTLGSKVRQTSDHVVKTFRKSSGQQDDVEKGKSTTSVQDDGRAADNDAADTVPTSTGKKDVTRNINSGGGGVLDGSNEPTESKPADKVEEDQTSILQIPPTDQTVGDTQNSLRAEDPTQLNVDIAEGNTGGFWATENPPSPRISISKTHTQSPVAKTANSPIGESPDVSTPVDQSGEAHATLDASAGEDSAAKRSTTRPGTDGHKIEENDVPPKIDPGIKRRGTFPDIPENIGQQTDATTEKTNAGRTKPRIPFDEHLVKGYLSPLNPADSPLHLRRTLDQYFYTHLTNTTARDDGQVVYRYTRDNFAEPKIFMIDQLWLWVLNDNTIISCFPQRWDVWSGQPPPAAKANFETASPPNPIIVDLPPFPDTETRTNRSEFHGRGHGHDFVSHGKVKDKSRSESGFMLGWVTGKTPKSGFNRRGFFAKTQRWRASVVHQDWYYRYMDESSSSSGQSSIEKRRLALLKRDPLNVHQMILSHIGLKTRDPLTSAQDLAQLIASFCIGLFDQYSVPDEYQFFDFFERSIGAIIDQETQCFEEFANRLDRESKGAVASSEVFSIRTETQLLVEIKDIIDELGILHMILSDQTMPLEEFSKLVAERKKIKNGSVNEENSSPLRFPVLENHIYRVEKMQRLANQTYKALYNLLDLKQKQNNVSEALSARKQAENASMQAEATKQLTERGLENADFSRKQADESIRQGRTVLVFTVVTIIFLPLSFMAAFFAINIDAFPWNNGDKLPMDYVLRYMLSISGAISIPFILIALNQDRIANFLKNHGQPTAVGTSVVLLLVILLSVIWTRDLASGMKAAVTIFLVILTILGLAVRWIYRTLFSIPGFMSDFNSDSS</sequence>
<dbReference type="PROSITE" id="PS50297">
    <property type="entry name" value="ANK_REP_REGION"/>
    <property type="match status" value="4"/>
</dbReference>
<evidence type="ECO:0000256" key="5">
    <source>
        <dbReference type="PROSITE-ProRule" id="PRU00023"/>
    </source>
</evidence>
<dbReference type="STRING" id="2060906.A0A0H1B918"/>
<evidence type="ECO:0000256" key="6">
    <source>
        <dbReference type="SAM" id="MobiDB-lite"/>
    </source>
</evidence>
<feature type="region of interest" description="Disordered" evidence="6">
    <location>
        <begin position="616"/>
        <end position="739"/>
    </location>
</feature>
<keyword evidence="4 7" id="KW-0472">Membrane</keyword>
<keyword evidence="3 7" id="KW-1133">Transmembrane helix</keyword>
<dbReference type="EMBL" id="LDEV01002797">
    <property type="protein sequence ID" value="KLJ07588.1"/>
    <property type="molecule type" value="Genomic_DNA"/>
</dbReference>
<feature type="compositionally biased region" description="Polar residues" evidence="6">
    <location>
        <begin position="581"/>
        <end position="600"/>
    </location>
</feature>
<feature type="compositionally biased region" description="Basic and acidic residues" evidence="6">
    <location>
        <begin position="1"/>
        <end position="10"/>
    </location>
</feature>
<feature type="compositionally biased region" description="Acidic residues" evidence="6">
    <location>
        <begin position="24"/>
        <end position="34"/>
    </location>
</feature>
<dbReference type="SUPFAM" id="SSF144083">
    <property type="entry name" value="Magnesium transport protein CorA, transmembrane region"/>
    <property type="match status" value="1"/>
</dbReference>
<comment type="caution">
    <text evidence="8">The sequence shown here is derived from an EMBL/GenBank/DDBJ whole genome shotgun (WGS) entry which is preliminary data.</text>
</comment>
<dbReference type="GO" id="GO:0016020">
    <property type="term" value="C:membrane"/>
    <property type="evidence" value="ECO:0007669"/>
    <property type="project" value="UniProtKB-SubCell"/>
</dbReference>
<feature type="repeat" description="ANK" evidence="5">
    <location>
        <begin position="68"/>
        <end position="100"/>
    </location>
</feature>
<keyword evidence="2 7" id="KW-0812">Transmembrane</keyword>
<dbReference type="Gene3D" id="1.25.40.20">
    <property type="entry name" value="Ankyrin repeat-containing domain"/>
    <property type="match status" value="2"/>
</dbReference>
<dbReference type="PANTHER" id="PTHR47685">
    <property type="entry name" value="MAGNESIUM TRANSPORT PROTEIN CORA"/>
    <property type="match status" value="1"/>
</dbReference>
<dbReference type="PROSITE" id="PS50088">
    <property type="entry name" value="ANK_REPEAT"/>
    <property type="match status" value="4"/>
</dbReference>
<dbReference type="Gene3D" id="1.20.58.340">
    <property type="entry name" value="Magnesium transport protein CorA, transmembrane region"/>
    <property type="match status" value="1"/>
</dbReference>
<feature type="transmembrane region" description="Helical" evidence="7">
    <location>
        <begin position="1262"/>
        <end position="1284"/>
    </location>
</feature>
<evidence type="ECO:0000256" key="2">
    <source>
        <dbReference type="ARBA" id="ARBA00022692"/>
    </source>
</evidence>
<evidence type="ECO:0000256" key="3">
    <source>
        <dbReference type="ARBA" id="ARBA00022989"/>
    </source>
</evidence>
<feature type="transmembrane region" description="Helical" evidence="7">
    <location>
        <begin position="1296"/>
        <end position="1314"/>
    </location>
</feature>
<feature type="compositionally biased region" description="Basic and acidic residues" evidence="6">
    <location>
        <begin position="415"/>
        <end position="428"/>
    </location>
</feature>
<reference evidence="9" key="1">
    <citation type="journal article" date="2015" name="PLoS Genet.">
        <title>The dynamic genome and transcriptome of the human fungal pathogen Blastomyces and close relative Emmonsia.</title>
        <authorList>
            <person name="Munoz J.F."/>
            <person name="Gauthier G.M."/>
            <person name="Desjardins C.A."/>
            <person name="Gallo J.E."/>
            <person name="Holder J."/>
            <person name="Sullivan T.D."/>
            <person name="Marty A.J."/>
            <person name="Carmen J.C."/>
            <person name="Chen Z."/>
            <person name="Ding L."/>
            <person name="Gujja S."/>
            <person name="Magrini V."/>
            <person name="Misas E."/>
            <person name="Mitreva M."/>
            <person name="Priest M."/>
            <person name="Saif S."/>
            <person name="Whiston E.A."/>
            <person name="Young S."/>
            <person name="Zeng Q."/>
            <person name="Goldman W.E."/>
            <person name="Mardis E.R."/>
            <person name="Taylor J.W."/>
            <person name="McEwen J.G."/>
            <person name="Clay O.K."/>
            <person name="Klein B.S."/>
            <person name="Cuomo C.A."/>
        </authorList>
    </citation>
    <scope>NUCLEOTIDE SEQUENCE [LARGE SCALE GENOMIC DNA]</scope>
    <source>
        <strain evidence="9">UAMH 139</strain>
    </source>
</reference>
<feature type="compositionally biased region" description="Polar residues" evidence="6">
    <location>
        <begin position="456"/>
        <end position="476"/>
    </location>
</feature>
<feature type="region of interest" description="Disordered" evidence="6">
    <location>
        <begin position="415"/>
        <end position="477"/>
    </location>
</feature>
<dbReference type="OrthoDB" id="341259at2759"/>
<feature type="compositionally biased region" description="Basic and acidic residues" evidence="6">
    <location>
        <begin position="689"/>
        <end position="707"/>
    </location>
</feature>
<dbReference type="InterPro" id="IPR045863">
    <property type="entry name" value="CorA_TM1_TM2"/>
</dbReference>
<evidence type="ECO:0000256" key="4">
    <source>
        <dbReference type="ARBA" id="ARBA00023136"/>
    </source>
</evidence>
<dbReference type="InterPro" id="IPR036770">
    <property type="entry name" value="Ankyrin_rpt-contain_sf"/>
</dbReference>
<accession>A0A0H1B918</accession>
<evidence type="ECO:0000256" key="7">
    <source>
        <dbReference type="SAM" id="Phobius"/>
    </source>
</evidence>
<feature type="compositionally biased region" description="Polar residues" evidence="6">
    <location>
        <begin position="631"/>
        <end position="661"/>
    </location>
</feature>
<feature type="repeat" description="ANK" evidence="5">
    <location>
        <begin position="135"/>
        <end position="167"/>
    </location>
</feature>
<dbReference type="Pfam" id="PF12796">
    <property type="entry name" value="Ank_2"/>
    <property type="match status" value="1"/>
</dbReference>
<keyword evidence="9" id="KW-1185">Reference proteome</keyword>
<evidence type="ECO:0000313" key="9">
    <source>
        <dbReference type="Proteomes" id="UP000053573"/>
    </source>
</evidence>
<comment type="subcellular location">
    <subcellularLocation>
        <location evidence="1">Membrane</location>
        <topology evidence="1">Multi-pass membrane protein</topology>
    </subcellularLocation>
</comment>
<feature type="transmembrane region" description="Helical" evidence="7">
    <location>
        <begin position="1233"/>
        <end position="1250"/>
    </location>
</feature>
<dbReference type="SMART" id="SM00248">
    <property type="entry name" value="ANK"/>
    <property type="match status" value="5"/>
</dbReference>
<feature type="repeat" description="ANK" evidence="5">
    <location>
        <begin position="101"/>
        <end position="133"/>
    </location>
</feature>
<feature type="repeat" description="ANK" evidence="5">
    <location>
        <begin position="168"/>
        <end position="200"/>
    </location>
</feature>
<organism evidence="8 9">
    <name type="scientific">Blastomyces silverae</name>
    <dbReference type="NCBI Taxonomy" id="2060906"/>
    <lineage>
        <taxon>Eukaryota</taxon>
        <taxon>Fungi</taxon>
        <taxon>Dikarya</taxon>
        <taxon>Ascomycota</taxon>
        <taxon>Pezizomycotina</taxon>
        <taxon>Eurotiomycetes</taxon>
        <taxon>Eurotiomycetidae</taxon>
        <taxon>Onygenales</taxon>
        <taxon>Ajellomycetaceae</taxon>
        <taxon>Blastomyces</taxon>
    </lineage>
</organism>
<name>A0A0H1B918_9EURO</name>
<evidence type="ECO:0000313" key="8">
    <source>
        <dbReference type="EMBL" id="KLJ07588.1"/>
    </source>
</evidence>
<protein>
    <submittedName>
        <fullName evidence="8">Uncharacterized protein</fullName>
    </submittedName>
</protein>
<dbReference type="Proteomes" id="UP000053573">
    <property type="component" value="Unassembled WGS sequence"/>
</dbReference>
<dbReference type="InterPro" id="IPR002110">
    <property type="entry name" value="Ankyrin_rpt"/>
</dbReference>
<dbReference type="SUPFAM" id="SSF48403">
    <property type="entry name" value="Ankyrin repeat"/>
    <property type="match status" value="1"/>
</dbReference>
<gene>
    <name evidence="8" type="ORF">EMPG_16946</name>
</gene>
<feature type="transmembrane region" description="Helical" evidence="7">
    <location>
        <begin position="1190"/>
        <end position="1212"/>
    </location>
</feature>
<feature type="compositionally biased region" description="Polar residues" evidence="6">
    <location>
        <begin position="720"/>
        <end position="734"/>
    </location>
</feature>
<feature type="region of interest" description="Disordered" evidence="6">
    <location>
        <begin position="494"/>
        <end position="603"/>
    </location>
</feature>
<feature type="region of interest" description="Disordered" evidence="6">
    <location>
        <begin position="1"/>
        <end position="34"/>
    </location>
</feature>
<proteinExistence type="predicted"/>
<dbReference type="Pfam" id="PF13637">
    <property type="entry name" value="Ank_4"/>
    <property type="match status" value="1"/>
</dbReference>
<keyword evidence="5" id="KW-0040">ANK repeat</keyword>
<dbReference type="PANTHER" id="PTHR47685:SF1">
    <property type="entry name" value="MAGNESIUM TRANSPORT PROTEIN CORA"/>
    <property type="match status" value="1"/>
</dbReference>
<evidence type="ECO:0000256" key="1">
    <source>
        <dbReference type="ARBA" id="ARBA00004141"/>
    </source>
</evidence>